<proteinExistence type="predicted"/>
<dbReference type="RefSeq" id="WP_253063244.1">
    <property type="nucleotide sequence ID" value="NZ_JAMXWM010000019.1"/>
</dbReference>
<evidence type="ECO:0000313" key="3">
    <source>
        <dbReference type="Proteomes" id="UP001597399"/>
    </source>
</evidence>
<keyword evidence="1" id="KW-0472">Membrane</keyword>
<name>A0ABW5S1X4_9BACL</name>
<dbReference type="EMBL" id="JBHUMQ010000013">
    <property type="protein sequence ID" value="MFD2693014.1"/>
    <property type="molecule type" value="Genomic_DNA"/>
</dbReference>
<dbReference type="Pfam" id="PF09577">
    <property type="entry name" value="Spore_YpjB"/>
    <property type="match status" value="1"/>
</dbReference>
<feature type="transmembrane region" description="Helical" evidence="1">
    <location>
        <begin position="228"/>
        <end position="248"/>
    </location>
</feature>
<dbReference type="Proteomes" id="UP001597399">
    <property type="component" value="Unassembled WGS sequence"/>
</dbReference>
<accession>A0ABW5S1X4</accession>
<dbReference type="InterPro" id="IPR014231">
    <property type="entry name" value="Spore_YpjB"/>
</dbReference>
<comment type="caution">
    <text evidence="2">The sequence shown here is derived from an EMBL/GenBank/DDBJ whole genome shotgun (WGS) entry which is preliminary data.</text>
</comment>
<protein>
    <submittedName>
        <fullName evidence="2">Sporulation protein YpjB</fullName>
    </submittedName>
</protein>
<keyword evidence="3" id="KW-1185">Reference proteome</keyword>
<sequence length="262" mass="29860">MNAKLFAIFISFILFIGFPVQGRAEKDIQAAKDHTEELINLSDRVFQYTDANQDTAAFSLLNELSKEWDRSPQNYSDKDQRVINTAIAKLKILMANSGEDQREVTDAAVSLRLSFDALAPNGKPLWKNLHSEVVASVSKMKSAVKKKDHQRFQYYLNEFLDKYAVVYPAMVIDGQSDAVSLVNKQINTLADQRDKSLKTNVRIQQLTMIEHELNDVFDQSLKNNEESMVGLATVIGGIIVCVLAYTSWRRYVGERLRREHIR</sequence>
<keyword evidence="1" id="KW-1133">Transmembrane helix</keyword>
<reference evidence="3" key="1">
    <citation type="journal article" date="2019" name="Int. J. Syst. Evol. Microbiol.">
        <title>The Global Catalogue of Microorganisms (GCM) 10K type strain sequencing project: providing services to taxonomists for standard genome sequencing and annotation.</title>
        <authorList>
            <consortium name="The Broad Institute Genomics Platform"/>
            <consortium name="The Broad Institute Genome Sequencing Center for Infectious Disease"/>
            <person name="Wu L."/>
            <person name="Ma J."/>
        </authorList>
    </citation>
    <scope>NUCLEOTIDE SEQUENCE [LARGE SCALE GENOMIC DNA]</scope>
    <source>
        <strain evidence="3">TISTR 2466</strain>
    </source>
</reference>
<keyword evidence="1" id="KW-0812">Transmembrane</keyword>
<organism evidence="2 3">
    <name type="scientific">Sporolactobacillus shoreicorticis</name>
    <dbReference type="NCBI Taxonomy" id="1923877"/>
    <lineage>
        <taxon>Bacteria</taxon>
        <taxon>Bacillati</taxon>
        <taxon>Bacillota</taxon>
        <taxon>Bacilli</taxon>
        <taxon>Bacillales</taxon>
        <taxon>Sporolactobacillaceae</taxon>
        <taxon>Sporolactobacillus</taxon>
    </lineage>
</organism>
<evidence type="ECO:0000256" key="1">
    <source>
        <dbReference type="SAM" id="Phobius"/>
    </source>
</evidence>
<gene>
    <name evidence="2" type="ORF">ACFSUE_05115</name>
</gene>
<evidence type="ECO:0000313" key="2">
    <source>
        <dbReference type="EMBL" id="MFD2693014.1"/>
    </source>
</evidence>